<protein>
    <submittedName>
        <fullName evidence="1">Uncharacterized protein</fullName>
    </submittedName>
</protein>
<accession>A0A8H7IUF5</accession>
<keyword evidence="2" id="KW-1185">Reference proteome</keyword>
<dbReference type="OrthoDB" id="10457255at2759"/>
<name>A0A8H7IUF5_9PLEO</name>
<gene>
    <name evidence="1" type="ORF">EKO04_009749</name>
</gene>
<reference evidence="1" key="1">
    <citation type="submission" date="2018-12" db="EMBL/GenBank/DDBJ databases">
        <authorList>
            <person name="Syme R.A."/>
            <person name="Farfan-Caceres L."/>
            <person name="Lichtenzveig J."/>
        </authorList>
    </citation>
    <scope>NUCLEOTIDE SEQUENCE</scope>
    <source>
        <strain evidence="1">Al4</strain>
    </source>
</reference>
<sequence>MSTDTIKTVNACKATWAAAIERTELARNEKKRLALGVRWGHDGAEKGIEIRLSFIRSWPFLRTSMLVGAVAPRPPVWDSLPDVDIEEVEQVEMDKEREEHWVAPGESRKSFDGVVGGDCPHVWRRC</sequence>
<proteinExistence type="predicted"/>
<dbReference type="AlphaFoldDB" id="A0A8H7IUF5"/>
<organism evidence="1 2">
    <name type="scientific">Ascochyta lentis</name>
    <dbReference type="NCBI Taxonomy" id="205686"/>
    <lineage>
        <taxon>Eukaryota</taxon>
        <taxon>Fungi</taxon>
        <taxon>Dikarya</taxon>
        <taxon>Ascomycota</taxon>
        <taxon>Pezizomycotina</taxon>
        <taxon>Dothideomycetes</taxon>
        <taxon>Pleosporomycetidae</taxon>
        <taxon>Pleosporales</taxon>
        <taxon>Pleosporineae</taxon>
        <taxon>Didymellaceae</taxon>
        <taxon>Ascochyta</taxon>
    </lineage>
</organism>
<evidence type="ECO:0000313" key="2">
    <source>
        <dbReference type="Proteomes" id="UP000651452"/>
    </source>
</evidence>
<comment type="caution">
    <text evidence="1">The sequence shown here is derived from an EMBL/GenBank/DDBJ whole genome shotgun (WGS) entry which is preliminary data.</text>
</comment>
<dbReference type="Proteomes" id="UP000651452">
    <property type="component" value="Unassembled WGS sequence"/>
</dbReference>
<dbReference type="EMBL" id="RZGK01000018">
    <property type="protein sequence ID" value="KAF9692359.1"/>
    <property type="molecule type" value="Genomic_DNA"/>
</dbReference>
<evidence type="ECO:0000313" key="1">
    <source>
        <dbReference type="EMBL" id="KAF9692359.1"/>
    </source>
</evidence>
<reference evidence="1" key="2">
    <citation type="submission" date="2020-09" db="EMBL/GenBank/DDBJ databases">
        <title>Reference genome assembly for Australian Ascochyta lentis isolate Al4.</title>
        <authorList>
            <person name="Lee R.C."/>
            <person name="Farfan-Caceres L.M."/>
            <person name="Debler J.W."/>
            <person name="Williams A.H."/>
            <person name="Henares B.M."/>
        </authorList>
    </citation>
    <scope>NUCLEOTIDE SEQUENCE</scope>
    <source>
        <strain evidence="1">Al4</strain>
    </source>
</reference>